<organism evidence="9">
    <name type="scientific">Hokovirus HKV1</name>
    <dbReference type="NCBI Taxonomy" id="1977638"/>
    <lineage>
        <taxon>Viruses</taxon>
        <taxon>Varidnaviria</taxon>
        <taxon>Bamfordvirae</taxon>
        <taxon>Nucleocytoviricota</taxon>
        <taxon>Megaviricetes</taxon>
        <taxon>Imitervirales</taxon>
        <taxon>Mimiviridae</taxon>
        <taxon>Klosneuvirinae</taxon>
        <taxon>Hokovirus</taxon>
    </lineage>
</organism>
<keyword evidence="4" id="KW-0560">Oxidoreductase</keyword>
<sequence>MTKYEPLLDPKKRRFSTFPLDKDFDLIWKEYKYQVGLIWKAEDIDFSKDYESYMTLNENEQRFIILVLAFFANQDGVVTFNLSERFTREIQILEVLTTYQFQVFMENIHSETYSLMLHNIEKDDKKLKHYLNAITTIPTIKAMSDWTFKWIESDKSFAHRIVAFSIVEGIFFSGAFAAIFWLKKCKGNNVMPGLIQSNEYIARDEGRHCEFAFLLYRNHVNNKLTTKQINKIMREAVAISQNFMTDALPVRLLGMNQELMNDYIEYVADRHLQMLGYPKIYNKTNPFEFMNTIGISNKSNFFEHRPTDYTDANIASETKHEDTFGEDFSDSDDF</sequence>
<dbReference type="SUPFAM" id="SSF47240">
    <property type="entry name" value="Ferritin-like"/>
    <property type="match status" value="1"/>
</dbReference>
<evidence type="ECO:0000256" key="3">
    <source>
        <dbReference type="ARBA" id="ARBA00012274"/>
    </source>
</evidence>
<evidence type="ECO:0000313" key="9">
    <source>
        <dbReference type="EMBL" id="ARF10219.1"/>
    </source>
</evidence>
<reference evidence="9" key="1">
    <citation type="journal article" date="2017" name="Science">
        <title>Giant viruses with an expanded complement of translation system components.</title>
        <authorList>
            <person name="Schulz F."/>
            <person name="Yutin N."/>
            <person name="Ivanova N.N."/>
            <person name="Ortega D.R."/>
            <person name="Lee T.K."/>
            <person name="Vierheilig J."/>
            <person name="Daims H."/>
            <person name="Horn M."/>
            <person name="Wagner M."/>
            <person name="Jensen G.J."/>
            <person name="Kyrpides N.C."/>
            <person name="Koonin E.V."/>
            <person name="Woyke T."/>
        </authorList>
    </citation>
    <scope>NUCLEOTIDE SEQUENCE</scope>
    <source>
        <strain evidence="9">HKV1</strain>
    </source>
</reference>
<keyword evidence="6" id="KW-0215">Deoxyribonucleotide synthesis</keyword>
<name>A0A1V0SES1_9VIRU</name>
<keyword evidence="8" id="KW-1133">Transmembrane helix</keyword>
<comment type="function">
    <text evidence="7">Ribonucleoside-diphosphate reductase holoenzyme provides the precursors necessary for viral DNA synthesis. Allows virus growth in non-dividing cells. Catalyzes the biosynthesis of deoxyribonucleotides from the corresponding ribonucleotides.</text>
</comment>
<dbReference type="PANTHER" id="PTHR23409:SF18">
    <property type="entry name" value="RIBONUCLEOSIDE-DIPHOSPHATE REDUCTASE SUBUNIT M2"/>
    <property type="match status" value="1"/>
</dbReference>
<dbReference type="InterPro" id="IPR033909">
    <property type="entry name" value="RNR_small"/>
</dbReference>
<comment type="similarity">
    <text evidence="2">Belongs to the ribonucleoside diphosphate reductase small chain family.</text>
</comment>
<dbReference type="UniPathway" id="UPA00326"/>
<evidence type="ECO:0000256" key="8">
    <source>
        <dbReference type="SAM" id="Phobius"/>
    </source>
</evidence>
<gene>
    <name evidence="9" type="ORF">Hokovirus_1_98</name>
</gene>
<evidence type="ECO:0000256" key="4">
    <source>
        <dbReference type="ARBA" id="ARBA00023002"/>
    </source>
</evidence>
<evidence type="ECO:0000256" key="7">
    <source>
        <dbReference type="ARBA" id="ARBA00025523"/>
    </source>
</evidence>
<dbReference type="CDD" id="cd01049">
    <property type="entry name" value="RNRR2"/>
    <property type="match status" value="1"/>
</dbReference>
<keyword evidence="8" id="KW-0812">Transmembrane</keyword>
<evidence type="ECO:0000256" key="6">
    <source>
        <dbReference type="ARBA" id="ARBA00023116"/>
    </source>
</evidence>
<evidence type="ECO:0000256" key="1">
    <source>
        <dbReference type="ARBA" id="ARBA00001962"/>
    </source>
</evidence>
<dbReference type="GO" id="GO:0004748">
    <property type="term" value="F:ribonucleoside-diphosphate reductase activity, thioredoxin disulfide as acceptor"/>
    <property type="evidence" value="ECO:0007669"/>
    <property type="project" value="UniProtKB-EC"/>
</dbReference>
<dbReference type="PANTHER" id="PTHR23409">
    <property type="entry name" value="RIBONUCLEOSIDE-DIPHOSPHATE REDUCTASE SMALL CHAIN"/>
    <property type="match status" value="1"/>
</dbReference>
<proteinExistence type="inferred from homology"/>
<keyword evidence="8" id="KW-0472">Membrane</keyword>
<dbReference type="InterPro" id="IPR000358">
    <property type="entry name" value="RNR_small_fam"/>
</dbReference>
<dbReference type="InterPro" id="IPR012348">
    <property type="entry name" value="RNR-like"/>
</dbReference>
<dbReference type="EC" id="1.17.4.1" evidence="3"/>
<dbReference type="GO" id="GO:0009263">
    <property type="term" value="P:deoxyribonucleotide biosynthetic process"/>
    <property type="evidence" value="ECO:0007669"/>
    <property type="project" value="UniProtKB-KW"/>
</dbReference>
<keyword evidence="5" id="KW-0408">Iron</keyword>
<dbReference type="Pfam" id="PF00268">
    <property type="entry name" value="Ribonuc_red_sm"/>
    <property type="match status" value="1"/>
</dbReference>
<feature type="transmembrane region" description="Helical" evidence="8">
    <location>
        <begin position="161"/>
        <end position="182"/>
    </location>
</feature>
<accession>A0A1V0SES1</accession>
<protein>
    <recommendedName>
        <fullName evidence="3">ribonucleoside-diphosphate reductase</fullName>
        <ecNumber evidence="3">1.17.4.1</ecNumber>
    </recommendedName>
</protein>
<comment type="cofactor">
    <cofactor evidence="1">
        <name>Fe cation</name>
        <dbReference type="ChEBI" id="CHEBI:24875"/>
    </cofactor>
</comment>
<evidence type="ECO:0000256" key="5">
    <source>
        <dbReference type="ARBA" id="ARBA00023004"/>
    </source>
</evidence>
<dbReference type="Gene3D" id="1.10.620.20">
    <property type="entry name" value="Ribonucleotide Reductase, subunit A"/>
    <property type="match status" value="1"/>
</dbReference>
<evidence type="ECO:0000256" key="2">
    <source>
        <dbReference type="ARBA" id="ARBA00009303"/>
    </source>
</evidence>
<dbReference type="InterPro" id="IPR009078">
    <property type="entry name" value="Ferritin-like_SF"/>
</dbReference>
<dbReference type="EMBL" id="KY684103">
    <property type="protein sequence ID" value="ARF10219.1"/>
    <property type="molecule type" value="Genomic_DNA"/>
</dbReference>